<protein>
    <submittedName>
        <fullName evidence="1">Uncharacterized protein</fullName>
    </submittedName>
</protein>
<reference evidence="1 2" key="1">
    <citation type="submission" date="2016-07" db="EMBL/GenBank/DDBJ databases">
        <title>Pervasive Adenine N6-methylation of Active Genes in Fungi.</title>
        <authorList>
            <consortium name="DOE Joint Genome Institute"/>
            <person name="Mondo S.J."/>
            <person name="Dannebaum R.O."/>
            <person name="Kuo R.C."/>
            <person name="Labutti K."/>
            <person name="Haridas S."/>
            <person name="Kuo A."/>
            <person name="Salamov A."/>
            <person name="Ahrendt S.R."/>
            <person name="Lipzen A."/>
            <person name="Sullivan W."/>
            <person name="Andreopoulos W.B."/>
            <person name="Clum A."/>
            <person name="Lindquist E."/>
            <person name="Daum C."/>
            <person name="Ramamoorthy G.K."/>
            <person name="Gryganskyi A."/>
            <person name="Culley D."/>
            <person name="Magnuson J.K."/>
            <person name="James T.Y."/>
            <person name="O'Malley M.A."/>
            <person name="Stajich J.E."/>
            <person name="Spatafora J.W."/>
            <person name="Visel A."/>
            <person name="Grigoriev I.V."/>
        </authorList>
    </citation>
    <scope>NUCLEOTIDE SEQUENCE [LARGE SCALE GENOMIC DNA]</scope>
    <source>
        <strain evidence="1 2">CBS 115471</strain>
    </source>
</reference>
<organism evidence="1 2">
    <name type="scientific">Clohesyomyces aquaticus</name>
    <dbReference type="NCBI Taxonomy" id="1231657"/>
    <lineage>
        <taxon>Eukaryota</taxon>
        <taxon>Fungi</taxon>
        <taxon>Dikarya</taxon>
        <taxon>Ascomycota</taxon>
        <taxon>Pezizomycotina</taxon>
        <taxon>Dothideomycetes</taxon>
        <taxon>Pleosporomycetidae</taxon>
        <taxon>Pleosporales</taxon>
        <taxon>Lindgomycetaceae</taxon>
        <taxon>Clohesyomyces</taxon>
    </lineage>
</organism>
<evidence type="ECO:0000313" key="2">
    <source>
        <dbReference type="Proteomes" id="UP000193144"/>
    </source>
</evidence>
<dbReference type="Proteomes" id="UP000193144">
    <property type="component" value="Unassembled WGS sequence"/>
</dbReference>
<dbReference type="EMBL" id="MCFA01000153">
    <property type="protein sequence ID" value="ORY02838.1"/>
    <property type="molecule type" value="Genomic_DNA"/>
</dbReference>
<name>A0A1Y1YXS4_9PLEO</name>
<proteinExistence type="predicted"/>
<evidence type="ECO:0000313" key="1">
    <source>
        <dbReference type="EMBL" id="ORY02838.1"/>
    </source>
</evidence>
<sequence length="161" mass="18078">MAHKEAALVNNQSTTAMALLGRLTQKLLKRTASPIETMDLHIGKPLTPTKLNHGPDASGVPHVVLKEGQLRSNERYLVDKSCRISSQPKTYDATETKDLDYFASIPFRNQTRAQRDNLKLERENRLHLAKFVDTNIDVDILNGSAVQFKEKLDDLVDGLKL</sequence>
<keyword evidence="2" id="KW-1185">Reference proteome</keyword>
<comment type="caution">
    <text evidence="1">The sequence shown here is derived from an EMBL/GenBank/DDBJ whole genome shotgun (WGS) entry which is preliminary data.</text>
</comment>
<accession>A0A1Y1YXS4</accession>
<dbReference type="AlphaFoldDB" id="A0A1Y1YXS4"/>
<dbReference type="OrthoDB" id="432970at2759"/>
<gene>
    <name evidence="1" type="ORF">BCR34DRAFT_605443</name>
</gene>
<dbReference type="STRING" id="1231657.A0A1Y1YXS4"/>